<dbReference type="Proteomes" id="UP001500212">
    <property type="component" value="Unassembled WGS sequence"/>
</dbReference>
<reference evidence="4" key="1">
    <citation type="journal article" date="2019" name="Int. J. Syst. Evol. Microbiol.">
        <title>The Global Catalogue of Microorganisms (GCM) 10K type strain sequencing project: providing services to taxonomists for standard genome sequencing and annotation.</title>
        <authorList>
            <consortium name="The Broad Institute Genomics Platform"/>
            <consortium name="The Broad Institute Genome Sequencing Center for Infectious Disease"/>
            <person name="Wu L."/>
            <person name="Ma J."/>
        </authorList>
    </citation>
    <scope>NUCLEOTIDE SEQUENCE [LARGE SCALE GENOMIC DNA]</scope>
    <source>
        <strain evidence="4">JCM 17938</strain>
    </source>
</reference>
<dbReference type="CDD" id="cd00090">
    <property type="entry name" value="HTH_ARSR"/>
    <property type="match status" value="1"/>
</dbReference>
<dbReference type="InterPro" id="IPR036390">
    <property type="entry name" value="WH_DNA-bd_sf"/>
</dbReference>
<evidence type="ECO:0000259" key="2">
    <source>
        <dbReference type="Pfam" id="PF12802"/>
    </source>
</evidence>
<dbReference type="EMBL" id="BAABHJ010000005">
    <property type="protein sequence ID" value="GAA4606334.1"/>
    <property type="molecule type" value="Genomic_DNA"/>
</dbReference>
<dbReference type="InterPro" id="IPR000835">
    <property type="entry name" value="HTH_MarR-typ"/>
</dbReference>
<dbReference type="RefSeq" id="WP_345352570.1">
    <property type="nucleotide sequence ID" value="NZ_BAABHJ010000005.1"/>
</dbReference>
<dbReference type="InterPro" id="IPR036388">
    <property type="entry name" value="WH-like_DNA-bd_sf"/>
</dbReference>
<dbReference type="Pfam" id="PF12802">
    <property type="entry name" value="MarR_2"/>
    <property type="match status" value="1"/>
</dbReference>
<comment type="caution">
    <text evidence="3">The sequence shown here is derived from an EMBL/GenBank/DDBJ whole genome shotgun (WGS) entry which is preliminary data.</text>
</comment>
<evidence type="ECO:0000256" key="1">
    <source>
        <dbReference type="SAM" id="MobiDB-lite"/>
    </source>
</evidence>
<protein>
    <submittedName>
        <fullName evidence="3">Helix-turn-helix domain-containing protein</fullName>
    </submittedName>
</protein>
<keyword evidence="4" id="KW-1185">Reference proteome</keyword>
<feature type="region of interest" description="Disordered" evidence="1">
    <location>
        <begin position="97"/>
        <end position="117"/>
    </location>
</feature>
<gene>
    <name evidence="3" type="ORF">GCM10023195_22710</name>
</gene>
<feature type="domain" description="HTH marR-type" evidence="2">
    <location>
        <begin position="18"/>
        <end position="65"/>
    </location>
</feature>
<name>A0ABP8TH05_9ACTN</name>
<sequence length="117" mass="13110">MGRHGGTVDEKPWTFLTNHARVLIVIARNPQSRLRDIADTIGITERAAQTIVNDLEGAEYISRTKVGRRNHYSVDPTRPFRHPADADHRVEGLLTLFSDHDDDKQSADEPDAPAVTE</sequence>
<accession>A0ABP8TH05</accession>
<dbReference type="Gene3D" id="1.10.10.10">
    <property type="entry name" value="Winged helix-like DNA-binding domain superfamily/Winged helix DNA-binding domain"/>
    <property type="match status" value="1"/>
</dbReference>
<proteinExistence type="predicted"/>
<dbReference type="InterPro" id="IPR011991">
    <property type="entry name" value="ArsR-like_HTH"/>
</dbReference>
<feature type="compositionally biased region" description="Basic and acidic residues" evidence="1">
    <location>
        <begin position="98"/>
        <end position="107"/>
    </location>
</feature>
<dbReference type="SUPFAM" id="SSF46785">
    <property type="entry name" value="Winged helix' DNA-binding domain"/>
    <property type="match status" value="1"/>
</dbReference>
<organism evidence="3 4">
    <name type="scientific">Actinoallomurus liliacearum</name>
    <dbReference type="NCBI Taxonomy" id="1080073"/>
    <lineage>
        <taxon>Bacteria</taxon>
        <taxon>Bacillati</taxon>
        <taxon>Actinomycetota</taxon>
        <taxon>Actinomycetes</taxon>
        <taxon>Streptosporangiales</taxon>
        <taxon>Thermomonosporaceae</taxon>
        <taxon>Actinoallomurus</taxon>
    </lineage>
</organism>
<evidence type="ECO:0000313" key="4">
    <source>
        <dbReference type="Proteomes" id="UP001500212"/>
    </source>
</evidence>
<evidence type="ECO:0000313" key="3">
    <source>
        <dbReference type="EMBL" id="GAA4606334.1"/>
    </source>
</evidence>